<evidence type="ECO:0000313" key="10">
    <source>
        <dbReference type="EMBL" id="TFK99707.1"/>
    </source>
</evidence>
<reference evidence="10 11" key="1">
    <citation type="journal article" date="2019" name="Nat. Ecol. Evol.">
        <title>Megaphylogeny resolves global patterns of mushroom evolution.</title>
        <authorList>
            <person name="Varga T."/>
            <person name="Krizsan K."/>
            <person name="Foldi C."/>
            <person name="Dima B."/>
            <person name="Sanchez-Garcia M."/>
            <person name="Sanchez-Ramirez S."/>
            <person name="Szollosi G.J."/>
            <person name="Szarkandi J.G."/>
            <person name="Papp V."/>
            <person name="Albert L."/>
            <person name="Andreopoulos W."/>
            <person name="Angelini C."/>
            <person name="Antonin V."/>
            <person name="Barry K.W."/>
            <person name="Bougher N.L."/>
            <person name="Buchanan P."/>
            <person name="Buyck B."/>
            <person name="Bense V."/>
            <person name="Catcheside P."/>
            <person name="Chovatia M."/>
            <person name="Cooper J."/>
            <person name="Damon W."/>
            <person name="Desjardin D."/>
            <person name="Finy P."/>
            <person name="Geml J."/>
            <person name="Haridas S."/>
            <person name="Hughes K."/>
            <person name="Justo A."/>
            <person name="Karasinski D."/>
            <person name="Kautmanova I."/>
            <person name="Kiss B."/>
            <person name="Kocsube S."/>
            <person name="Kotiranta H."/>
            <person name="LaButti K.M."/>
            <person name="Lechner B.E."/>
            <person name="Liimatainen K."/>
            <person name="Lipzen A."/>
            <person name="Lukacs Z."/>
            <person name="Mihaltcheva S."/>
            <person name="Morgado L.N."/>
            <person name="Niskanen T."/>
            <person name="Noordeloos M.E."/>
            <person name="Ohm R.A."/>
            <person name="Ortiz-Santana B."/>
            <person name="Ovrebo C."/>
            <person name="Racz N."/>
            <person name="Riley R."/>
            <person name="Savchenko A."/>
            <person name="Shiryaev A."/>
            <person name="Soop K."/>
            <person name="Spirin V."/>
            <person name="Szebenyi C."/>
            <person name="Tomsovsky M."/>
            <person name="Tulloss R.E."/>
            <person name="Uehling J."/>
            <person name="Grigoriev I.V."/>
            <person name="Vagvolgyi C."/>
            <person name="Papp T."/>
            <person name="Martin F.M."/>
            <person name="Miettinen O."/>
            <person name="Hibbett D.S."/>
            <person name="Nagy L.G."/>
        </authorList>
    </citation>
    <scope>NUCLEOTIDE SEQUENCE [LARGE SCALE GENOMIC DNA]</scope>
    <source>
        <strain evidence="10 11">CBS 309.79</strain>
    </source>
</reference>
<dbReference type="STRING" id="1884261.A0A5C3QET5"/>
<dbReference type="EMBL" id="ML178832">
    <property type="protein sequence ID" value="TFK99707.1"/>
    <property type="molecule type" value="Genomic_DNA"/>
</dbReference>
<dbReference type="InterPro" id="IPR050527">
    <property type="entry name" value="Snail/Krueppel_Znf"/>
</dbReference>
<evidence type="ECO:0000256" key="2">
    <source>
        <dbReference type="ARBA" id="ARBA00022723"/>
    </source>
</evidence>
<dbReference type="AlphaFoldDB" id="A0A5C3QET5"/>
<sequence>MSTFTAFTHHLPKVVEIDGTRWGCTHCDTTISRKSDFGRHSKTHMRDRRTVEHTCPFKGCDYRTLQRANLTKHIDRHRGIKQFNCTRCAYETHDKASLVRHCEKIHKKGRSSRYNPISCASRPRHSDPEPQQLIRNEDLLSFDLSAPVQEFFAPNVMAPFDQDFSAFQHQLDSAPWVYNELLTMPVTVPQYTNMVQPHGLTPEQIAYNLAVAQAPRYATQEIPSYESTPSPASSNSSFYSDASSSAPMTPLGGMSPMASVPALDGLSPIDMYSTLPSCGVVETFMSGLNIYEPVPEMSLLLGEEYNNFNF</sequence>
<evidence type="ECO:0000256" key="5">
    <source>
        <dbReference type="ARBA" id="ARBA00022833"/>
    </source>
</evidence>
<keyword evidence="4 7" id="KW-0863">Zinc-finger</keyword>
<evidence type="ECO:0000313" key="11">
    <source>
        <dbReference type="Proteomes" id="UP000305067"/>
    </source>
</evidence>
<dbReference type="PROSITE" id="PS50157">
    <property type="entry name" value="ZINC_FINGER_C2H2_2"/>
    <property type="match status" value="2"/>
</dbReference>
<evidence type="ECO:0000256" key="1">
    <source>
        <dbReference type="ARBA" id="ARBA00004123"/>
    </source>
</evidence>
<evidence type="ECO:0000256" key="6">
    <source>
        <dbReference type="ARBA" id="ARBA00023242"/>
    </source>
</evidence>
<evidence type="ECO:0000256" key="8">
    <source>
        <dbReference type="SAM" id="MobiDB-lite"/>
    </source>
</evidence>
<organism evidence="10 11">
    <name type="scientific">Pterulicium gracile</name>
    <dbReference type="NCBI Taxonomy" id="1884261"/>
    <lineage>
        <taxon>Eukaryota</taxon>
        <taxon>Fungi</taxon>
        <taxon>Dikarya</taxon>
        <taxon>Basidiomycota</taxon>
        <taxon>Agaricomycotina</taxon>
        <taxon>Agaricomycetes</taxon>
        <taxon>Agaricomycetidae</taxon>
        <taxon>Agaricales</taxon>
        <taxon>Pleurotineae</taxon>
        <taxon>Pterulaceae</taxon>
        <taxon>Pterulicium</taxon>
    </lineage>
</organism>
<keyword evidence="5" id="KW-0862">Zinc</keyword>
<dbReference type="InterPro" id="IPR013087">
    <property type="entry name" value="Znf_C2H2_type"/>
</dbReference>
<comment type="subcellular location">
    <subcellularLocation>
        <location evidence="1">Nucleus</location>
    </subcellularLocation>
</comment>
<evidence type="ECO:0000259" key="9">
    <source>
        <dbReference type="PROSITE" id="PS50157"/>
    </source>
</evidence>
<protein>
    <recommendedName>
        <fullName evidence="9">C2H2-type domain-containing protein</fullName>
    </recommendedName>
</protein>
<dbReference type="PANTHER" id="PTHR24388:SF54">
    <property type="entry name" value="PROTEIN ESCARGOT"/>
    <property type="match status" value="1"/>
</dbReference>
<dbReference type="OrthoDB" id="654211at2759"/>
<name>A0A5C3QET5_9AGAR</name>
<feature type="domain" description="C2H2-type" evidence="9">
    <location>
        <begin position="83"/>
        <end position="111"/>
    </location>
</feature>
<dbReference type="GO" id="GO:0008270">
    <property type="term" value="F:zinc ion binding"/>
    <property type="evidence" value="ECO:0007669"/>
    <property type="project" value="UniProtKB-KW"/>
</dbReference>
<dbReference type="Gene3D" id="3.30.160.60">
    <property type="entry name" value="Classic Zinc Finger"/>
    <property type="match status" value="1"/>
</dbReference>
<keyword evidence="3" id="KW-0677">Repeat</keyword>
<dbReference type="Proteomes" id="UP000305067">
    <property type="component" value="Unassembled WGS sequence"/>
</dbReference>
<dbReference type="GO" id="GO:0005634">
    <property type="term" value="C:nucleus"/>
    <property type="evidence" value="ECO:0007669"/>
    <property type="project" value="UniProtKB-SubCell"/>
</dbReference>
<evidence type="ECO:0000256" key="4">
    <source>
        <dbReference type="ARBA" id="ARBA00022771"/>
    </source>
</evidence>
<keyword evidence="2" id="KW-0479">Metal-binding</keyword>
<dbReference type="SMART" id="SM00355">
    <property type="entry name" value="ZnF_C2H2"/>
    <property type="match status" value="3"/>
</dbReference>
<dbReference type="PANTHER" id="PTHR24388">
    <property type="entry name" value="ZINC FINGER PROTEIN"/>
    <property type="match status" value="1"/>
</dbReference>
<accession>A0A5C3QET5</accession>
<evidence type="ECO:0000256" key="3">
    <source>
        <dbReference type="ARBA" id="ARBA00022737"/>
    </source>
</evidence>
<keyword evidence="6" id="KW-0539">Nucleus</keyword>
<feature type="region of interest" description="Disordered" evidence="8">
    <location>
        <begin position="222"/>
        <end position="241"/>
    </location>
</feature>
<feature type="compositionally biased region" description="Low complexity" evidence="8">
    <location>
        <begin position="223"/>
        <end position="241"/>
    </location>
</feature>
<evidence type="ECO:0000256" key="7">
    <source>
        <dbReference type="PROSITE-ProRule" id="PRU00042"/>
    </source>
</evidence>
<gene>
    <name evidence="10" type="ORF">BDV98DRAFT_570715</name>
</gene>
<keyword evidence="11" id="KW-1185">Reference proteome</keyword>
<proteinExistence type="predicted"/>
<dbReference type="GO" id="GO:0000981">
    <property type="term" value="F:DNA-binding transcription factor activity, RNA polymerase II-specific"/>
    <property type="evidence" value="ECO:0007669"/>
    <property type="project" value="TreeGrafter"/>
</dbReference>
<feature type="domain" description="C2H2-type" evidence="9">
    <location>
        <begin position="22"/>
        <end position="49"/>
    </location>
</feature>
<dbReference type="GO" id="GO:0000978">
    <property type="term" value="F:RNA polymerase II cis-regulatory region sequence-specific DNA binding"/>
    <property type="evidence" value="ECO:0007669"/>
    <property type="project" value="TreeGrafter"/>
</dbReference>
<dbReference type="PROSITE" id="PS00028">
    <property type="entry name" value="ZINC_FINGER_C2H2_1"/>
    <property type="match status" value="1"/>
</dbReference>